<dbReference type="EMBL" id="JAQQFR010000008">
    <property type="protein sequence ID" value="MFL9879497.1"/>
    <property type="molecule type" value="Genomic_DNA"/>
</dbReference>
<feature type="domain" description="ABC transporter" evidence="7">
    <location>
        <begin position="2"/>
        <end position="231"/>
    </location>
</feature>
<dbReference type="InterPro" id="IPR017871">
    <property type="entry name" value="ABC_transporter-like_CS"/>
</dbReference>
<keyword evidence="2" id="KW-0813">Transport</keyword>
<dbReference type="SUPFAM" id="SSF52540">
    <property type="entry name" value="P-loop containing nucleoside triphosphate hydrolases"/>
    <property type="match status" value="1"/>
</dbReference>
<evidence type="ECO:0000256" key="6">
    <source>
        <dbReference type="ARBA" id="ARBA00022970"/>
    </source>
</evidence>
<dbReference type="InterPro" id="IPR027417">
    <property type="entry name" value="P-loop_NTPase"/>
</dbReference>
<evidence type="ECO:0000256" key="2">
    <source>
        <dbReference type="ARBA" id="ARBA00022448"/>
    </source>
</evidence>
<name>A0ABW8Z982_9BURK</name>
<keyword evidence="3" id="KW-0472">Membrane</keyword>
<keyword evidence="3" id="KW-1003">Cell membrane</keyword>
<dbReference type="PROSITE" id="PS50893">
    <property type="entry name" value="ABC_TRANSPORTER_2"/>
    <property type="match status" value="1"/>
</dbReference>
<keyword evidence="5 8" id="KW-0067">ATP-binding</keyword>
<organism evidence="8 9">
    <name type="scientific">Herbaspirillum rhizosphaerae</name>
    <dbReference type="NCBI Taxonomy" id="346179"/>
    <lineage>
        <taxon>Bacteria</taxon>
        <taxon>Pseudomonadati</taxon>
        <taxon>Pseudomonadota</taxon>
        <taxon>Betaproteobacteria</taxon>
        <taxon>Burkholderiales</taxon>
        <taxon>Oxalobacteraceae</taxon>
        <taxon>Herbaspirillum</taxon>
    </lineage>
</organism>
<comment type="caution">
    <text evidence="8">The sequence shown here is derived from an EMBL/GenBank/DDBJ whole genome shotgun (WGS) entry which is preliminary data.</text>
</comment>
<dbReference type="PROSITE" id="PS00211">
    <property type="entry name" value="ABC_TRANSPORTER_1"/>
    <property type="match status" value="1"/>
</dbReference>
<keyword evidence="6" id="KW-0029">Amino-acid transport</keyword>
<dbReference type="InterPro" id="IPR052156">
    <property type="entry name" value="BCAA_Transport_ATP-bd_LivF"/>
</dbReference>
<keyword evidence="9" id="KW-1185">Reference proteome</keyword>
<keyword evidence="4" id="KW-0547">Nucleotide-binding</keyword>
<dbReference type="PANTHER" id="PTHR43820:SF2">
    <property type="entry name" value="ABC TRANSPORTER ATP-BINDING PROTEIN"/>
    <property type="match status" value="1"/>
</dbReference>
<dbReference type="PANTHER" id="PTHR43820">
    <property type="entry name" value="HIGH-AFFINITY BRANCHED-CHAIN AMINO ACID TRANSPORT ATP-BINDING PROTEIN LIVF"/>
    <property type="match status" value="1"/>
</dbReference>
<dbReference type="Proteomes" id="UP001629214">
    <property type="component" value="Unassembled WGS sequence"/>
</dbReference>
<dbReference type="RefSeq" id="WP_408168593.1">
    <property type="nucleotide sequence ID" value="NZ_JAQQFR010000008.1"/>
</dbReference>
<dbReference type="Gene3D" id="3.40.50.300">
    <property type="entry name" value="P-loop containing nucleotide triphosphate hydrolases"/>
    <property type="match status" value="1"/>
</dbReference>
<evidence type="ECO:0000256" key="4">
    <source>
        <dbReference type="ARBA" id="ARBA00022741"/>
    </source>
</evidence>
<evidence type="ECO:0000256" key="1">
    <source>
        <dbReference type="ARBA" id="ARBA00005417"/>
    </source>
</evidence>
<protein>
    <submittedName>
        <fullName evidence="8">ABC transporter ATP-binding protein</fullName>
    </submittedName>
</protein>
<evidence type="ECO:0000256" key="5">
    <source>
        <dbReference type="ARBA" id="ARBA00022840"/>
    </source>
</evidence>
<gene>
    <name evidence="8" type="ORF">PQR63_13955</name>
</gene>
<accession>A0ABW8Z982</accession>
<evidence type="ECO:0000313" key="8">
    <source>
        <dbReference type="EMBL" id="MFL9879497.1"/>
    </source>
</evidence>
<dbReference type="InterPro" id="IPR003439">
    <property type="entry name" value="ABC_transporter-like_ATP-bd"/>
</dbReference>
<proteinExistence type="inferred from homology"/>
<dbReference type="Pfam" id="PF00005">
    <property type="entry name" value="ABC_tran"/>
    <property type="match status" value="1"/>
</dbReference>
<dbReference type="InterPro" id="IPR003593">
    <property type="entry name" value="AAA+_ATPase"/>
</dbReference>
<evidence type="ECO:0000256" key="3">
    <source>
        <dbReference type="ARBA" id="ARBA00022475"/>
    </source>
</evidence>
<evidence type="ECO:0000313" key="9">
    <source>
        <dbReference type="Proteomes" id="UP001629214"/>
    </source>
</evidence>
<comment type="similarity">
    <text evidence="1">Belongs to the ABC transporter superfamily.</text>
</comment>
<reference evidence="8 9" key="1">
    <citation type="journal article" date="2024" name="Chem. Sci.">
        <title>Discovery of megapolipeptins by genome mining of a Burkholderiales bacteria collection.</title>
        <authorList>
            <person name="Paulo B.S."/>
            <person name="Recchia M.J.J."/>
            <person name="Lee S."/>
            <person name="Fergusson C.H."/>
            <person name="Romanowski S.B."/>
            <person name="Hernandez A."/>
            <person name="Krull N."/>
            <person name="Liu D.Y."/>
            <person name="Cavanagh H."/>
            <person name="Bos A."/>
            <person name="Gray C.A."/>
            <person name="Murphy B.T."/>
            <person name="Linington R.G."/>
            <person name="Eustaquio A.S."/>
        </authorList>
    </citation>
    <scope>NUCLEOTIDE SEQUENCE [LARGE SCALE GENOMIC DNA]</scope>
    <source>
        <strain evidence="8 9">RL21-008-BIB-B</strain>
    </source>
</reference>
<evidence type="ECO:0000259" key="7">
    <source>
        <dbReference type="PROSITE" id="PS50893"/>
    </source>
</evidence>
<dbReference type="CDD" id="cd03224">
    <property type="entry name" value="ABC_TM1139_LivF_branched"/>
    <property type="match status" value="1"/>
</dbReference>
<dbReference type="SMART" id="SM00382">
    <property type="entry name" value="AAA"/>
    <property type="match status" value="1"/>
</dbReference>
<dbReference type="GO" id="GO:0005524">
    <property type="term" value="F:ATP binding"/>
    <property type="evidence" value="ECO:0007669"/>
    <property type="project" value="UniProtKB-KW"/>
</dbReference>
<sequence>MAKLLDIHKLSAGYRDAVVIDDLSFGIGQGEAVSLLGRNGVGKSTLLATIMGLTTVSKGCLEFDGKNIANTANYQRNRMGIGYVPQEREIFASLTVEQNMRVAARPGEWNIAAAYKLFPRLEERRNNYGNQLSGGEQQMLSMARALVGNPKLLLLDEPLEGLSPVMMDILLDAVKQLKQSGLTLILVEQHAHLALEVTERVVIMDRGRIVHDGRSDLLLKDDATMHQLLGLAHAHQVENTAENSAENAAGNISASVRKPDLKLAS</sequence>